<accession>A0A9P6ALR9</accession>
<evidence type="ECO:0000313" key="1">
    <source>
        <dbReference type="EMBL" id="KAF9507719.1"/>
    </source>
</evidence>
<gene>
    <name evidence="1" type="ORF">BS47DRAFT_1366478</name>
</gene>
<dbReference type="OrthoDB" id="3328225at2759"/>
<reference evidence="1" key="1">
    <citation type="journal article" date="2020" name="Nat. Commun.">
        <title>Large-scale genome sequencing of mycorrhizal fungi provides insights into the early evolution of symbiotic traits.</title>
        <authorList>
            <person name="Miyauchi S."/>
            <person name="Kiss E."/>
            <person name="Kuo A."/>
            <person name="Drula E."/>
            <person name="Kohler A."/>
            <person name="Sanchez-Garcia M."/>
            <person name="Morin E."/>
            <person name="Andreopoulos B."/>
            <person name="Barry K.W."/>
            <person name="Bonito G."/>
            <person name="Buee M."/>
            <person name="Carver A."/>
            <person name="Chen C."/>
            <person name="Cichocki N."/>
            <person name="Clum A."/>
            <person name="Culley D."/>
            <person name="Crous P.W."/>
            <person name="Fauchery L."/>
            <person name="Girlanda M."/>
            <person name="Hayes R.D."/>
            <person name="Keri Z."/>
            <person name="LaButti K."/>
            <person name="Lipzen A."/>
            <person name="Lombard V."/>
            <person name="Magnuson J."/>
            <person name="Maillard F."/>
            <person name="Murat C."/>
            <person name="Nolan M."/>
            <person name="Ohm R.A."/>
            <person name="Pangilinan J."/>
            <person name="Pereira M.F."/>
            <person name="Perotto S."/>
            <person name="Peter M."/>
            <person name="Pfister S."/>
            <person name="Riley R."/>
            <person name="Sitrit Y."/>
            <person name="Stielow J.B."/>
            <person name="Szollosi G."/>
            <person name="Zifcakova L."/>
            <person name="Stursova M."/>
            <person name="Spatafora J.W."/>
            <person name="Tedersoo L."/>
            <person name="Vaario L.M."/>
            <person name="Yamada A."/>
            <person name="Yan M."/>
            <person name="Wang P."/>
            <person name="Xu J."/>
            <person name="Bruns T."/>
            <person name="Baldrian P."/>
            <person name="Vilgalys R."/>
            <person name="Dunand C."/>
            <person name="Henrissat B."/>
            <person name="Grigoriev I.V."/>
            <person name="Hibbett D."/>
            <person name="Nagy L.G."/>
            <person name="Martin F.M."/>
        </authorList>
    </citation>
    <scope>NUCLEOTIDE SEQUENCE</scope>
    <source>
        <strain evidence="1">UP504</strain>
    </source>
</reference>
<organism evidence="1 2">
    <name type="scientific">Hydnum rufescens UP504</name>
    <dbReference type="NCBI Taxonomy" id="1448309"/>
    <lineage>
        <taxon>Eukaryota</taxon>
        <taxon>Fungi</taxon>
        <taxon>Dikarya</taxon>
        <taxon>Basidiomycota</taxon>
        <taxon>Agaricomycotina</taxon>
        <taxon>Agaricomycetes</taxon>
        <taxon>Cantharellales</taxon>
        <taxon>Hydnaceae</taxon>
        <taxon>Hydnum</taxon>
    </lineage>
</organism>
<dbReference type="EMBL" id="MU129074">
    <property type="protein sequence ID" value="KAF9507719.1"/>
    <property type="molecule type" value="Genomic_DNA"/>
</dbReference>
<keyword evidence="2" id="KW-1185">Reference proteome</keyword>
<sequence>MIASGPGGPISGSHRITAHPSVVSGPIAETTGAAHEPVKLGQWFAIDVGPLPDGFKEPELLLKSQQKRDELRDVLQGWGRARGAEVGVNTIDEPSAPSDRFTSRKDLEYVDQAYAHTHTKKELEDLLNLAPRYLKERADRASYGNIFLSYDTFPPVIGPAVSKLNRLCRLQCVEFDTEWLIQKLASLPPTSIDLPLRCMELLMHAHKHRAFGAGFVVTMWPTEGPVHSVIRHICQMASAAFGNTLTTNPVADEMFGFSKDPSAWRIKLDLTRDCPQYPKFNDV</sequence>
<proteinExistence type="predicted"/>
<protein>
    <submittedName>
        <fullName evidence="1">Uncharacterized protein</fullName>
    </submittedName>
</protein>
<evidence type="ECO:0000313" key="2">
    <source>
        <dbReference type="Proteomes" id="UP000886523"/>
    </source>
</evidence>
<comment type="caution">
    <text evidence="1">The sequence shown here is derived from an EMBL/GenBank/DDBJ whole genome shotgun (WGS) entry which is preliminary data.</text>
</comment>
<name>A0A9P6ALR9_9AGAM</name>
<dbReference type="AlphaFoldDB" id="A0A9P6ALR9"/>
<dbReference type="Proteomes" id="UP000886523">
    <property type="component" value="Unassembled WGS sequence"/>
</dbReference>